<evidence type="ECO:0000313" key="2">
    <source>
        <dbReference type="Proteomes" id="UP000244915"/>
    </source>
</evidence>
<organism evidence="1 2">
    <name type="scientific">Alloyangia pacifica</name>
    <dbReference type="NCBI Taxonomy" id="311180"/>
    <lineage>
        <taxon>Bacteria</taxon>
        <taxon>Pseudomonadati</taxon>
        <taxon>Pseudomonadota</taxon>
        <taxon>Alphaproteobacteria</taxon>
        <taxon>Rhodobacterales</taxon>
        <taxon>Roseobacteraceae</taxon>
        <taxon>Alloyangia</taxon>
    </lineage>
</organism>
<accession>A0A2U8HF06</accession>
<proteinExistence type="predicted"/>
<gene>
    <name evidence="1" type="ORF">CEW88_11640</name>
</gene>
<evidence type="ECO:0000313" key="1">
    <source>
        <dbReference type="EMBL" id="AWI84280.1"/>
    </source>
</evidence>
<name>A0A2U8HF06_9RHOB</name>
<dbReference type="AlphaFoldDB" id="A0A2U8HF06"/>
<dbReference type="EMBL" id="CP022189">
    <property type="protein sequence ID" value="AWI84280.1"/>
    <property type="molecule type" value="Genomic_DNA"/>
</dbReference>
<reference evidence="1 2" key="1">
    <citation type="submission" date="2017-06" db="EMBL/GenBank/DDBJ databases">
        <title>Yangia sp. YSBP01 complete genome sequence.</title>
        <authorList>
            <person name="Woo J.-H."/>
            <person name="Kim H.-S."/>
        </authorList>
    </citation>
    <scope>NUCLEOTIDE SEQUENCE [LARGE SCALE GENOMIC DNA]</scope>
    <source>
        <strain evidence="1 2">YSBP01</strain>
    </source>
</reference>
<sequence>MRTAQIIPIEPYLPETKQRDREAALLWERFEDRIEARAAESWDTTGVSARTLWDMSQLTDWPSIARHFGLDGWA</sequence>
<dbReference type="Proteomes" id="UP000244915">
    <property type="component" value="Chromosome 1"/>
</dbReference>
<protein>
    <submittedName>
        <fullName evidence="1">Uncharacterized protein</fullName>
    </submittedName>
</protein>
<dbReference type="KEGG" id="ypac:CEW88_11640"/>